<keyword evidence="4 5" id="KW-0472">Membrane</keyword>
<dbReference type="OrthoDB" id="337094at2"/>
<evidence type="ECO:0000256" key="4">
    <source>
        <dbReference type="ARBA" id="ARBA00023136"/>
    </source>
</evidence>
<accession>A0A1N6RD03</accession>
<sequence>MKRFGRLLLRRPLAGTSVLVLVILYGTMVLAEFFAPYPAGTVFREHAYHPPNLRLYSRELGFRPQVQKHVLIDESTWRYAPVRGEYVPIRFFTSGPSYRLTGVLPGTVRLFGTDEPYDERGADWQQGGRTYPVFLMGADNLGRDLFSRILYGSRISLTIGFIGISISLSIAIVLGGFAGYYGGWIDWLIMRIAEFVILIPGLYLILFLRSLLSRELDSGQSFMLITVILSFVGWPGSARLIRGLVHSIKREDFVVNARLESIPPLVIIFRHIIPQMASILIVSVTLGIPGFILGETVLSYLGLGIVDPAVSWGSLLNREISTLANLRNFPWFLYPGLFLLLATLAFNFIGDLLRDLLDPYHRERKVSS</sequence>
<evidence type="ECO:0000256" key="1">
    <source>
        <dbReference type="ARBA" id="ARBA00004651"/>
    </source>
</evidence>
<dbReference type="PANTHER" id="PTHR43839">
    <property type="entry name" value="OPPC IN A BINDING PROTEIN-DEPENDENT TRANSPORT SYSTEM"/>
    <property type="match status" value="1"/>
</dbReference>
<evidence type="ECO:0000256" key="3">
    <source>
        <dbReference type="ARBA" id="ARBA00022989"/>
    </source>
</evidence>
<feature type="domain" description="ABC transmembrane type-1" evidence="6">
    <location>
        <begin position="153"/>
        <end position="350"/>
    </location>
</feature>
<dbReference type="STRING" id="159291.SAMN05920897_10660"/>
<evidence type="ECO:0000256" key="2">
    <source>
        <dbReference type="ARBA" id="ARBA00022692"/>
    </source>
</evidence>
<dbReference type="SUPFAM" id="SSF161098">
    <property type="entry name" value="MetI-like"/>
    <property type="match status" value="1"/>
</dbReference>
<keyword evidence="8" id="KW-1185">Reference proteome</keyword>
<proteinExistence type="inferred from homology"/>
<evidence type="ECO:0000313" key="7">
    <source>
        <dbReference type="EMBL" id="SIQ26738.1"/>
    </source>
</evidence>
<evidence type="ECO:0000313" key="8">
    <source>
        <dbReference type="Proteomes" id="UP000186400"/>
    </source>
</evidence>
<dbReference type="InterPro" id="IPR035906">
    <property type="entry name" value="MetI-like_sf"/>
</dbReference>
<dbReference type="GO" id="GO:0055085">
    <property type="term" value="P:transmembrane transport"/>
    <property type="evidence" value="ECO:0007669"/>
    <property type="project" value="InterPro"/>
</dbReference>
<dbReference type="CDD" id="cd06261">
    <property type="entry name" value="TM_PBP2"/>
    <property type="match status" value="1"/>
</dbReference>
<dbReference type="GO" id="GO:0005886">
    <property type="term" value="C:plasma membrane"/>
    <property type="evidence" value="ECO:0007669"/>
    <property type="project" value="UniProtKB-SubCell"/>
</dbReference>
<feature type="transmembrane region" description="Helical" evidence="5">
    <location>
        <begin position="329"/>
        <end position="349"/>
    </location>
</feature>
<organism evidence="7 8">
    <name type="scientific">Alkalispirochaeta americana</name>
    <dbReference type="NCBI Taxonomy" id="159291"/>
    <lineage>
        <taxon>Bacteria</taxon>
        <taxon>Pseudomonadati</taxon>
        <taxon>Spirochaetota</taxon>
        <taxon>Spirochaetia</taxon>
        <taxon>Spirochaetales</taxon>
        <taxon>Spirochaetaceae</taxon>
        <taxon>Alkalispirochaeta</taxon>
    </lineage>
</organism>
<keyword evidence="5" id="KW-0813">Transport</keyword>
<keyword evidence="2 5" id="KW-0812">Transmembrane</keyword>
<feature type="transmembrane region" description="Helical" evidence="5">
    <location>
        <begin position="157"/>
        <end position="181"/>
    </location>
</feature>
<dbReference type="Proteomes" id="UP000186400">
    <property type="component" value="Unassembled WGS sequence"/>
</dbReference>
<dbReference type="Gene3D" id="1.10.3720.10">
    <property type="entry name" value="MetI-like"/>
    <property type="match status" value="1"/>
</dbReference>
<evidence type="ECO:0000256" key="5">
    <source>
        <dbReference type="RuleBase" id="RU363032"/>
    </source>
</evidence>
<evidence type="ECO:0000259" key="6">
    <source>
        <dbReference type="PROSITE" id="PS50928"/>
    </source>
</evidence>
<comment type="similarity">
    <text evidence="5">Belongs to the binding-protein-dependent transport system permease family.</text>
</comment>
<comment type="subcellular location">
    <subcellularLocation>
        <location evidence="1 5">Cell membrane</location>
        <topology evidence="1 5">Multi-pass membrane protein</topology>
    </subcellularLocation>
</comment>
<feature type="transmembrane region" description="Helical" evidence="5">
    <location>
        <begin position="188"/>
        <end position="208"/>
    </location>
</feature>
<feature type="transmembrane region" description="Helical" evidence="5">
    <location>
        <begin position="272"/>
        <end position="292"/>
    </location>
</feature>
<feature type="transmembrane region" description="Helical" evidence="5">
    <location>
        <begin position="220"/>
        <end position="241"/>
    </location>
</feature>
<dbReference type="AlphaFoldDB" id="A0A1N6RD03"/>
<protein>
    <submittedName>
        <fullName evidence="7">Peptide/nickel transport system permease protein</fullName>
    </submittedName>
</protein>
<gene>
    <name evidence="7" type="ORF">SAMN05920897_10660</name>
</gene>
<reference evidence="7 8" key="1">
    <citation type="submission" date="2017-01" db="EMBL/GenBank/DDBJ databases">
        <authorList>
            <person name="Mah S.A."/>
            <person name="Swanson W.J."/>
            <person name="Moy G.W."/>
            <person name="Vacquier V.D."/>
        </authorList>
    </citation>
    <scope>NUCLEOTIDE SEQUENCE [LARGE SCALE GENOMIC DNA]</scope>
    <source>
        <strain evidence="7 8">ASpG1</strain>
    </source>
</reference>
<dbReference type="EMBL" id="FTMS01000006">
    <property type="protein sequence ID" value="SIQ26738.1"/>
    <property type="molecule type" value="Genomic_DNA"/>
</dbReference>
<dbReference type="Pfam" id="PF00528">
    <property type="entry name" value="BPD_transp_1"/>
    <property type="match status" value="1"/>
</dbReference>
<name>A0A1N6RD03_9SPIO</name>
<dbReference type="PANTHER" id="PTHR43839:SF1">
    <property type="entry name" value="OPPC IN A BINDING PROTEIN-DEPENDENT TRANSPORT SYSTEM"/>
    <property type="match status" value="1"/>
</dbReference>
<keyword evidence="3 5" id="KW-1133">Transmembrane helix</keyword>
<dbReference type="RefSeq" id="WP_076488347.1">
    <property type="nucleotide sequence ID" value="NZ_FTMS01000006.1"/>
</dbReference>
<dbReference type="InterPro" id="IPR000515">
    <property type="entry name" value="MetI-like"/>
</dbReference>
<dbReference type="PROSITE" id="PS50928">
    <property type="entry name" value="ABC_TM1"/>
    <property type="match status" value="1"/>
</dbReference>